<sequence length="141" mass="14734">MEDFEALLARIMALGAGRRLIAVAGPPAAGKSHLAARLVAALPDAALVPMDGFHLDNQILDASGLRAVKGAPETFDAAGFLALIGRIKAGGAVVYPEFDRDLDLAIAGRGQVRAETRLVVVEGNYLCSTRRLGAGWPIFGI</sequence>
<dbReference type="InterPro" id="IPR027417">
    <property type="entry name" value="P-loop_NTPase"/>
</dbReference>
<reference evidence="2" key="1">
    <citation type="journal article" date="2019" name="Int. J. Syst. Evol. Microbiol.">
        <title>The Global Catalogue of Microorganisms (GCM) 10K type strain sequencing project: providing services to taxonomists for standard genome sequencing and annotation.</title>
        <authorList>
            <consortium name="The Broad Institute Genomics Platform"/>
            <consortium name="The Broad Institute Genome Sequencing Center for Infectious Disease"/>
            <person name="Wu L."/>
            <person name="Ma J."/>
        </authorList>
    </citation>
    <scope>NUCLEOTIDE SEQUENCE [LARGE SCALE GENOMIC DNA]</scope>
    <source>
        <strain evidence="2">CECT 8482</strain>
    </source>
</reference>
<dbReference type="Gene3D" id="3.40.50.300">
    <property type="entry name" value="P-loop containing nucleotide triphosphate hydrolases"/>
    <property type="match status" value="1"/>
</dbReference>
<protein>
    <recommendedName>
        <fullName evidence="3">Nucleoside/nucleotide kinase family protein</fullName>
    </recommendedName>
</protein>
<organism evidence="1 2">
    <name type="scientific">Paracoccus cavernae</name>
    <dbReference type="NCBI Taxonomy" id="1571207"/>
    <lineage>
        <taxon>Bacteria</taxon>
        <taxon>Pseudomonadati</taxon>
        <taxon>Pseudomonadota</taxon>
        <taxon>Alphaproteobacteria</taxon>
        <taxon>Rhodobacterales</taxon>
        <taxon>Paracoccaceae</taxon>
        <taxon>Paracoccus</taxon>
    </lineage>
</organism>
<proteinExistence type="predicted"/>
<dbReference type="Proteomes" id="UP001243846">
    <property type="component" value="Unassembled WGS sequence"/>
</dbReference>
<dbReference type="SUPFAM" id="SSF52540">
    <property type="entry name" value="P-loop containing nucleoside triphosphate hydrolases"/>
    <property type="match status" value="1"/>
</dbReference>
<gene>
    <name evidence="1" type="ORF">QWZ10_00920</name>
</gene>
<evidence type="ECO:0000313" key="1">
    <source>
        <dbReference type="EMBL" id="MDN3710751.1"/>
    </source>
</evidence>
<name>A0ABT8D486_9RHOB</name>
<evidence type="ECO:0000313" key="2">
    <source>
        <dbReference type="Proteomes" id="UP001243846"/>
    </source>
</evidence>
<dbReference type="EMBL" id="JAUFRC010000001">
    <property type="protein sequence ID" value="MDN3710751.1"/>
    <property type="molecule type" value="Genomic_DNA"/>
</dbReference>
<comment type="caution">
    <text evidence="1">The sequence shown here is derived from an EMBL/GenBank/DDBJ whole genome shotgun (WGS) entry which is preliminary data.</text>
</comment>
<accession>A0ABT8D486</accession>
<evidence type="ECO:0008006" key="3">
    <source>
        <dbReference type="Google" id="ProtNLM"/>
    </source>
</evidence>
<keyword evidence="2" id="KW-1185">Reference proteome</keyword>